<dbReference type="SUPFAM" id="SSF51197">
    <property type="entry name" value="Clavaminate synthase-like"/>
    <property type="match status" value="1"/>
</dbReference>
<evidence type="ECO:0008006" key="3">
    <source>
        <dbReference type="Google" id="ProtNLM"/>
    </source>
</evidence>
<keyword evidence="2" id="KW-1185">Reference proteome</keyword>
<dbReference type="Proteomes" id="UP000184221">
    <property type="component" value="Unassembled WGS sequence"/>
</dbReference>
<evidence type="ECO:0000313" key="1">
    <source>
        <dbReference type="EMBL" id="SHH32677.1"/>
    </source>
</evidence>
<dbReference type="OrthoDB" id="7345863at2"/>
<sequence>MVTGWPARGYVRFPWHPETFRWAQAARRRAVLVSQDSAMQTRWLQCEGTWFVGVDALPTDATGAVDGVPLAGPLVDRIGPRDDLHPAQLSIIYPGYPRPRAGESDAAFRYRRNRDAAHMDGVLAEGAPKRRFLRERHDWILGLALTETTPGASPLVVWEGSHVVLQSAFQTALARLPEEVWADTDVTDIYTEARNTVFQICKRVALFTRPGEAVLLNPFLLHGVAPWQPASHAGRHGRMIAYLRPESPESGQIWMWQK</sequence>
<dbReference type="STRING" id="996342.SAMN05443551_1980"/>
<reference evidence="1 2" key="1">
    <citation type="submission" date="2016-11" db="EMBL/GenBank/DDBJ databases">
        <authorList>
            <person name="Jaros S."/>
            <person name="Januszkiewicz K."/>
            <person name="Wedrychowicz H."/>
        </authorList>
    </citation>
    <scope>NUCLEOTIDE SEQUENCE [LARGE SCALE GENOMIC DNA]</scope>
    <source>
        <strain evidence="1 2">DSM 29431</strain>
    </source>
</reference>
<gene>
    <name evidence="1" type="ORF">SAMN05443551_1980</name>
</gene>
<dbReference type="Gene3D" id="2.60.120.620">
    <property type="entry name" value="q2cbj1_9rhob like domain"/>
    <property type="match status" value="1"/>
</dbReference>
<evidence type="ECO:0000313" key="2">
    <source>
        <dbReference type="Proteomes" id="UP000184221"/>
    </source>
</evidence>
<accession>A0A1M5S263</accession>
<dbReference type="AlphaFoldDB" id="A0A1M5S263"/>
<protein>
    <recommendedName>
        <fullName evidence="3">Phytanoyl-CoA dioxygenase (PhyH)</fullName>
    </recommendedName>
</protein>
<dbReference type="EMBL" id="FQXC01000002">
    <property type="protein sequence ID" value="SHH32677.1"/>
    <property type="molecule type" value="Genomic_DNA"/>
</dbReference>
<proteinExistence type="predicted"/>
<name>A0A1M5S263_9RHOB</name>
<organism evidence="1 2">
    <name type="scientific">Marivita hallyeonensis</name>
    <dbReference type="NCBI Taxonomy" id="996342"/>
    <lineage>
        <taxon>Bacteria</taxon>
        <taxon>Pseudomonadati</taxon>
        <taxon>Pseudomonadota</taxon>
        <taxon>Alphaproteobacteria</taxon>
        <taxon>Rhodobacterales</taxon>
        <taxon>Roseobacteraceae</taxon>
        <taxon>Marivita</taxon>
    </lineage>
</organism>